<dbReference type="EMBL" id="UFYH01000001">
    <property type="protein sequence ID" value="STC99246.1"/>
    <property type="molecule type" value="Genomic_DNA"/>
</dbReference>
<feature type="transmembrane region" description="Helical" evidence="1">
    <location>
        <begin position="46"/>
        <end position="66"/>
    </location>
</feature>
<evidence type="ECO:0000313" key="3">
    <source>
        <dbReference type="EMBL" id="STC99246.1"/>
    </source>
</evidence>
<reference evidence="3 5" key="4">
    <citation type="submission" date="2018-06" db="EMBL/GenBank/DDBJ databases">
        <authorList>
            <consortium name="Pathogen Informatics"/>
            <person name="Doyle S."/>
        </authorList>
    </citation>
    <scope>NUCLEOTIDE SEQUENCE [LARGE SCALE GENOMIC DNA]</scope>
    <source>
        <strain evidence="5">NCTC 9529</strain>
        <strain evidence="3">NCTC9529</strain>
    </source>
</reference>
<evidence type="ECO:0000313" key="5">
    <source>
        <dbReference type="Proteomes" id="UP000254849"/>
    </source>
</evidence>
<keyword evidence="1" id="KW-1133">Transmembrane helix</keyword>
<keyword evidence="1" id="KW-0812">Transmembrane</keyword>
<keyword evidence="1" id="KW-0472">Membrane</keyword>
<evidence type="ECO:0000313" key="4">
    <source>
        <dbReference type="Proteomes" id="UP000061974"/>
    </source>
</evidence>
<feature type="transmembrane region" description="Helical" evidence="1">
    <location>
        <begin position="12"/>
        <end position="34"/>
    </location>
</feature>
<reference evidence="4" key="2">
    <citation type="submission" date="2015-09" db="EMBL/GenBank/DDBJ databases">
        <title>Cronobacter genome sequencing and assembly.</title>
        <authorList>
            <person name="Descombes P."/>
            <person name="Baert L."/>
            <person name="Ngom-Bru C."/>
            <person name="Barretto C."/>
        </authorList>
    </citation>
    <scope>NUCLEOTIDE SEQUENCE [LARGE SCALE GENOMIC DNA]</scope>
    <source>
        <strain evidence="4">NCTC 9529</strain>
    </source>
</reference>
<keyword evidence="5" id="KW-1185">Reference proteome</keyword>
<dbReference type="KEGG" id="cui:AFK65_02750"/>
<evidence type="ECO:0000256" key="1">
    <source>
        <dbReference type="SAM" id="Phobius"/>
    </source>
</evidence>
<dbReference type="EMBL" id="CP012257">
    <property type="protein sequence ID" value="ALB53633.1"/>
    <property type="molecule type" value="Genomic_DNA"/>
</dbReference>
<reference evidence="4" key="1">
    <citation type="submission" date="2015-07" db="EMBL/GenBank/DDBJ databases">
        <authorList>
            <person name="Moine D."/>
            <person name="Kassam M."/>
        </authorList>
    </citation>
    <scope>NUCLEOTIDE SEQUENCE [LARGE SCALE GENOMIC DNA]</scope>
    <source>
        <strain evidence="4">NCTC 9529</strain>
    </source>
</reference>
<proteinExistence type="predicted"/>
<name>A0AAC9EVR1_9ENTR</name>
<evidence type="ECO:0000313" key="2">
    <source>
        <dbReference type="EMBL" id="ALB53633.1"/>
    </source>
</evidence>
<organism evidence="2 4">
    <name type="scientific">Cronobacter universalis NCTC 9529</name>
    <dbReference type="NCBI Taxonomy" id="1074000"/>
    <lineage>
        <taxon>Bacteria</taxon>
        <taxon>Pseudomonadati</taxon>
        <taxon>Pseudomonadota</taxon>
        <taxon>Gammaproteobacteria</taxon>
        <taxon>Enterobacterales</taxon>
        <taxon>Enterobacteriaceae</taxon>
        <taxon>Cronobacter</taxon>
    </lineage>
</organism>
<reference evidence="2 4" key="3">
    <citation type="journal article" date="2016" name="Genome Announc.">
        <title>Fully Closed Genome Sequences of Five Type Strains of the Genus Cronobacter and One Cronobacter sakazakii Strain.</title>
        <authorList>
            <person name="Moine D."/>
            <person name="Kassam M."/>
            <person name="Baert L."/>
            <person name="Tang Y."/>
            <person name="Barretto C."/>
            <person name="Ngom Bru C."/>
            <person name="Klijn A."/>
            <person name="Descombes P."/>
        </authorList>
    </citation>
    <scope>NUCLEOTIDE SEQUENCE [LARGE SCALE GENOMIC DNA]</scope>
    <source>
        <strain evidence="2 4">NCTC 9529</strain>
    </source>
</reference>
<dbReference type="AlphaFoldDB" id="A0AAC9EVR1"/>
<dbReference type="Proteomes" id="UP000061974">
    <property type="component" value="Chromosome"/>
</dbReference>
<dbReference type="Proteomes" id="UP000254849">
    <property type="component" value="Unassembled WGS sequence"/>
</dbReference>
<protein>
    <submittedName>
        <fullName evidence="2">Uncharacterized protein</fullName>
    </submittedName>
</protein>
<accession>A0AAC9EVR1</accession>
<gene>
    <name evidence="2" type="ORF">AFK65_02750</name>
    <name evidence="3" type="ORF">NCTC9529_00564</name>
</gene>
<sequence length="79" mass="9158">MNVIKDVWTIVINFKYIIITVVLYSVACLYGLIINFSDTANLPMKALFGTISFSLIMFLPILYKWIYISARKLINNFDD</sequence>